<dbReference type="PANTHER" id="PTHR43701:SF5">
    <property type="entry name" value="MEMBRANE TRANSPORTER PROTEIN-RELATED"/>
    <property type="match status" value="1"/>
</dbReference>
<feature type="transmembrane region" description="Helical" evidence="5">
    <location>
        <begin position="44"/>
        <end position="64"/>
    </location>
</feature>
<evidence type="ECO:0000313" key="7">
    <source>
        <dbReference type="Proteomes" id="UP000095087"/>
    </source>
</evidence>
<feature type="transmembrane region" description="Helical" evidence="5">
    <location>
        <begin position="98"/>
        <end position="117"/>
    </location>
</feature>
<keyword evidence="7" id="KW-1185">Reference proteome</keyword>
<feature type="transmembrane region" description="Helical" evidence="5">
    <location>
        <begin position="197"/>
        <end position="219"/>
    </location>
</feature>
<organism evidence="6 7">
    <name type="scientific">Methyloligella halotolerans</name>
    <dbReference type="NCBI Taxonomy" id="1177755"/>
    <lineage>
        <taxon>Bacteria</taxon>
        <taxon>Pseudomonadati</taxon>
        <taxon>Pseudomonadota</taxon>
        <taxon>Alphaproteobacteria</taxon>
        <taxon>Hyphomicrobiales</taxon>
        <taxon>Hyphomicrobiaceae</taxon>
        <taxon>Methyloligella</taxon>
    </lineage>
</organism>
<keyword evidence="2 5" id="KW-0812">Transmembrane</keyword>
<keyword evidence="4 5" id="KW-0472">Membrane</keyword>
<dbReference type="InterPro" id="IPR051598">
    <property type="entry name" value="TSUP/Inactive_protease-like"/>
</dbReference>
<evidence type="ECO:0000256" key="3">
    <source>
        <dbReference type="ARBA" id="ARBA00022989"/>
    </source>
</evidence>
<keyword evidence="5" id="KW-1003">Cell membrane</keyword>
<name>A0A1E2RUT3_9HYPH</name>
<dbReference type="EMBL" id="MASI01000015">
    <property type="protein sequence ID" value="ODA65912.1"/>
    <property type="molecule type" value="Genomic_DNA"/>
</dbReference>
<feature type="transmembrane region" description="Helical" evidence="5">
    <location>
        <begin position="129"/>
        <end position="147"/>
    </location>
</feature>
<evidence type="ECO:0000256" key="5">
    <source>
        <dbReference type="RuleBase" id="RU363041"/>
    </source>
</evidence>
<evidence type="ECO:0000256" key="1">
    <source>
        <dbReference type="ARBA" id="ARBA00004141"/>
    </source>
</evidence>
<dbReference type="Proteomes" id="UP000095087">
    <property type="component" value="Unassembled WGS sequence"/>
</dbReference>
<feature type="transmembrane region" description="Helical" evidence="5">
    <location>
        <begin position="225"/>
        <end position="243"/>
    </location>
</feature>
<dbReference type="RefSeq" id="WP_069096315.1">
    <property type="nucleotide sequence ID" value="NZ_MASI01000015.1"/>
</dbReference>
<feature type="transmembrane region" description="Helical" evidence="5">
    <location>
        <begin position="159"/>
        <end position="185"/>
    </location>
</feature>
<accession>A0A1E2RUT3</accession>
<proteinExistence type="inferred from homology"/>
<comment type="caution">
    <text evidence="6">The sequence shown here is derived from an EMBL/GenBank/DDBJ whole genome shotgun (WGS) entry which is preliminary data.</text>
</comment>
<dbReference type="STRING" id="1177755.A7A08_03205"/>
<protein>
    <recommendedName>
        <fullName evidence="5">Probable membrane transporter protein</fullName>
    </recommendedName>
</protein>
<keyword evidence="3 5" id="KW-1133">Transmembrane helix</keyword>
<feature type="transmembrane region" description="Helical" evidence="5">
    <location>
        <begin position="73"/>
        <end position="92"/>
    </location>
</feature>
<dbReference type="InterPro" id="IPR002781">
    <property type="entry name" value="TM_pro_TauE-like"/>
</dbReference>
<dbReference type="Pfam" id="PF01925">
    <property type="entry name" value="TauE"/>
    <property type="match status" value="1"/>
</dbReference>
<dbReference type="PANTHER" id="PTHR43701">
    <property type="entry name" value="MEMBRANE TRANSPORTER PROTEIN MJ0441-RELATED"/>
    <property type="match status" value="1"/>
</dbReference>
<dbReference type="AlphaFoldDB" id="A0A1E2RUT3"/>
<dbReference type="GO" id="GO:0005886">
    <property type="term" value="C:plasma membrane"/>
    <property type="evidence" value="ECO:0007669"/>
    <property type="project" value="UniProtKB-SubCell"/>
</dbReference>
<evidence type="ECO:0000256" key="4">
    <source>
        <dbReference type="ARBA" id="ARBA00023136"/>
    </source>
</evidence>
<evidence type="ECO:0000256" key="2">
    <source>
        <dbReference type="ARBA" id="ARBA00022692"/>
    </source>
</evidence>
<sequence length="248" mass="25257">MTETLFAVCALGLVAGCLIGCIGVGGLIIVPVLVYGLGIPVHDAIGSALVGYILTGIIGTVLYARKGSIRWDLSGWLCFGAIPGVLLGAWLSNIIDPMALQIGIGLLTISAGMNGLFNWRPEHGQRDSLGAFGLGLIGFLAGVVSALTGTGGPLVVVPILLWCGMPALVAVGLSQAIQIPIAVFGTIGNFAFGSPDLSVGLVLALSLSVGAIAGANIAHVLPRQHLMRLASFILVIVGVAVLYKTLLT</sequence>
<gene>
    <name evidence="6" type="ORF">A7A08_03205</name>
</gene>
<reference evidence="6 7" key="1">
    <citation type="submission" date="2016-07" db="EMBL/GenBank/DDBJ databases">
        <title>Draft genome sequence of Methyloligella halotolerans C2T (VKM B-2706T=CCUG 61687T=DSM 25045T), a halotolerant polyhydroxybutyrate accumulating methylotroph.</title>
        <authorList>
            <person name="Vasilenko O.V."/>
            <person name="Doronina N.V."/>
            <person name="Poroshina M.N."/>
            <person name="Tarlachkov S.V."/>
            <person name="Trotsenko Y.A."/>
        </authorList>
    </citation>
    <scope>NUCLEOTIDE SEQUENCE [LARGE SCALE GENOMIC DNA]</scope>
    <source>
        <strain evidence="6 7">VKM B-2706</strain>
    </source>
</reference>
<feature type="transmembrane region" description="Helical" evidence="5">
    <location>
        <begin position="5"/>
        <end position="38"/>
    </location>
</feature>
<comment type="subcellular location">
    <subcellularLocation>
        <location evidence="5">Cell membrane</location>
        <topology evidence="5">Multi-pass membrane protein</topology>
    </subcellularLocation>
    <subcellularLocation>
        <location evidence="1">Membrane</location>
        <topology evidence="1">Multi-pass membrane protein</topology>
    </subcellularLocation>
</comment>
<comment type="similarity">
    <text evidence="5">Belongs to the 4-toluene sulfonate uptake permease (TSUP) (TC 2.A.102) family.</text>
</comment>
<evidence type="ECO:0000313" key="6">
    <source>
        <dbReference type="EMBL" id="ODA65912.1"/>
    </source>
</evidence>